<name>A0AAN6WZI5_9PEZI</name>
<protein>
    <recommendedName>
        <fullName evidence="2">N-acetyltransferase domain-containing protein</fullName>
    </recommendedName>
</protein>
<comment type="caution">
    <text evidence="3">The sequence shown here is derived from an EMBL/GenBank/DDBJ whole genome shotgun (WGS) entry which is preliminary data.</text>
</comment>
<dbReference type="InterPro" id="IPR001138">
    <property type="entry name" value="Zn2Cys6_DnaBD"/>
</dbReference>
<dbReference type="GO" id="GO:0016747">
    <property type="term" value="F:acyltransferase activity, transferring groups other than amino-acyl groups"/>
    <property type="evidence" value="ECO:0007669"/>
    <property type="project" value="InterPro"/>
</dbReference>
<feature type="domain" description="N-acetyltransferase" evidence="2">
    <location>
        <begin position="446"/>
        <end position="644"/>
    </location>
</feature>
<dbReference type="Pfam" id="PF13673">
    <property type="entry name" value="Acetyltransf_10"/>
    <property type="match status" value="1"/>
</dbReference>
<dbReference type="EMBL" id="MU864363">
    <property type="protein sequence ID" value="KAK4190856.1"/>
    <property type="molecule type" value="Genomic_DNA"/>
</dbReference>
<gene>
    <name evidence="3" type="ORF">QBC35DRAFT_377081</name>
</gene>
<evidence type="ECO:0000313" key="3">
    <source>
        <dbReference type="EMBL" id="KAK4190856.1"/>
    </source>
</evidence>
<dbReference type="InterPro" id="IPR036864">
    <property type="entry name" value="Zn2-C6_fun-type_DNA-bd_sf"/>
</dbReference>
<dbReference type="Gene3D" id="3.40.630.30">
    <property type="match status" value="1"/>
</dbReference>
<dbReference type="PANTHER" id="PTHR47784">
    <property type="entry name" value="STEROL UPTAKE CONTROL PROTEIN 2"/>
    <property type="match status" value="1"/>
</dbReference>
<dbReference type="Gene3D" id="4.10.240.10">
    <property type="entry name" value="Zn(2)-C6 fungal-type DNA-binding domain"/>
    <property type="match status" value="1"/>
</dbReference>
<dbReference type="SUPFAM" id="SSF57701">
    <property type="entry name" value="Zn2/Cys6 DNA-binding domain"/>
    <property type="match status" value="1"/>
</dbReference>
<proteinExistence type="predicted"/>
<reference evidence="3" key="2">
    <citation type="submission" date="2023-05" db="EMBL/GenBank/DDBJ databases">
        <authorList>
            <consortium name="Lawrence Berkeley National Laboratory"/>
            <person name="Steindorff A."/>
            <person name="Hensen N."/>
            <person name="Bonometti L."/>
            <person name="Westerberg I."/>
            <person name="Brannstrom I.O."/>
            <person name="Guillou S."/>
            <person name="Cros-Aarteil S."/>
            <person name="Calhoun S."/>
            <person name="Haridas S."/>
            <person name="Kuo A."/>
            <person name="Mondo S."/>
            <person name="Pangilinan J."/>
            <person name="Riley R."/>
            <person name="Labutti K."/>
            <person name="Andreopoulos B."/>
            <person name="Lipzen A."/>
            <person name="Chen C."/>
            <person name="Yanf M."/>
            <person name="Daum C."/>
            <person name="Ng V."/>
            <person name="Clum A."/>
            <person name="Ohm R."/>
            <person name="Martin F."/>
            <person name="Silar P."/>
            <person name="Natvig D."/>
            <person name="Lalanne C."/>
            <person name="Gautier V."/>
            <person name="Ament-Velasquez S.L."/>
            <person name="Kruys A."/>
            <person name="Hutchinson M.I."/>
            <person name="Powell A.J."/>
            <person name="Barry K."/>
            <person name="Miller A.N."/>
            <person name="Grigoriev I.V."/>
            <person name="Debuchy R."/>
            <person name="Gladieux P."/>
            <person name="Thoren M.H."/>
            <person name="Johannesson H."/>
        </authorList>
    </citation>
    <scope>NUCLEOTIDE SEQUENCE</scope>
    <source>
        <strain evidence="3">PSN309</strain>
    </source>
</reference>
<reference evidence="3" key="1">
    <citation type="journal article" date="2023" name="Mol. Phylogenet. Evol.">
        <title>Genome-scale phylogeny and comparative genomics of the fungal order Sordariales.</title>
        <authorList>
            <person name="Hensen N."/>
            <person name="Bonometti L."/>
            <person name="Westerberg I."/>
            <person name="Brannstrom I.O."/>
            <person name="Guillou S."/>
            <person name="Cros-Aarteil S."/>
            <person name="Calhoun S."/>
            <person name="Haridas S."/>
            <person name="Kuo A."/>
            <person name="Mondo S."/>
            <person name="Pangilinan J."/>
            <person name="Riley R."/>
            <person name="LaButti K."/>
            <person name="Andreopoulos B."/>
            <person name="Lipzen A."/>
            <person name="Chen C."/>
            <person name="Yan M."/>
            <person name="Daum C."/>
            <person name="Ng V."/>
            <person name="Clum A."/>
            <person name="Steindorff A."/>
            <person name="Ohm R.A."/>
            <person name="Martin F."/>
            <person name="Silar P."/>
            <person name="Natvig D.O."/>
            <person name="Lalanne C."/>
            <person name="Gautier V."/>
            <person name="Ament-Velasquez S.L."/>
            <person name="Kruys A."/>
            <person name="Hutchinson M.I."/>
            <person name="Powell A.J."/>
            <person name="Barry K."/>
            <person name="Miller A.N."/>
            <person name="Grigoriev I.V."/>
            <person name="Debuchy R."/>
            <person name="Gladieux P."/>
            <person name="Hiltunen Thoren M."/>
            <person name="Johannesson H."/>
        </authorList>
    </citation>
    <scope>NUCLEOTIDE SEQUENCE</scope>
    <source>
        <strain evidence="3">PSN309</strain>
    </source>
</reference>
<dbReference type="CDD" id="cd00067">
    <property type="entry name" value="GAL4"/>
    <property type="match status" value="1"/>
</dbReference>
<dbReference type="InterPro" id="IPR053157">
    <property type="entry name" value="Sterol_Uptake_Regulator"/>
</dbReference>
<accession>A0AAN6WZI5</accession>
<sequence>MMRRRHKKSRKGCLECKKRHIKVCYIVDSLQSCDETRPRCINCATVERDCQYPAPAPALAPVPTPAPGIFTERSASPLPVAGSAYAAGSISTSVSASASVSSLTLAPEPLLTSGHPSPSQVDVNPFPYAGEMQSNVDLVHMQLLHHYLTGNEQIYPFVYGGLKETIMQVALREPFLIHSVLAMAARHLSVARPEQKDYYRTLAIQLQTRALSIFNSFSLEYFDQSMERRIPAFLFSSVLGFHALCDMLSYRDSDYATSHARYVGYVHLHRGLLVVMDGHWEDLKTTELKILFDNVIPQWFELSCKGEECSDLIKLIESCGRFQGEDLNGAKRAIECLQWVLDAKPDYKSRVHVLCSFAVLIPRPLVRMIAEGAPEAMVILSYYYVALHFCRDVWLIGDSGKFLLTSLVNHLGPEWSSWLDKPLRMMREHDEETLSRETPPMALEFKIIRPSEVDAARIADIHVAAMYSNPLLHAQFPTPESLRALTSFLEADIAGAIRNAATGILVAQDPETGVIAGFIRWTSPSHPEDVKLESGDLQYLEGCRREFLDGYTSVAEAAKDRSVGDKPCYRISFVCTDPAYQGRGAGTLLTRKLLEMAEDDRLSVYLESTKVAVPMYEKLGFQAIDAFQMQIPRPGDTELSETYEEVCTIWHPSTLTSQR</sequence>
<evidence type="ECO:0000256" key="1">
    <source>
        <dbReference type="ARBA" id="ARBA00023242"/>
    </source>
</evidence>
<dbReference type="InterPro" id="IPR000182">
    <property type="entry name" value="GNAT_dom"/>
</dbReference>
<dbReference type="CDD" id="cd04301">
    <property type="entry name" value="NAT_SF"/>
    <property type="match status" value="1"/>
</dbReference>
<dbReference type="PROSITE" id="PS51186">
    <property type="entry name" value="GNAT"/>
    <property type="match status" value="1"/>
</dbReference>
<dbReference type="AlphaFoldDB" id="A0AAN6WZI5"/>
<dbReference type="PANTHER" id="PTHR47784:SF4">
    <property type="entry name" value="ZN(II)2CYS6 TRANSCRIPTION FACTOR (EUROFUNG)"/>
    <property type="match status" value="1"/>
</dbReference>
<dbReference type="SMART" id="SM00066">
    <property type="entry name" value="GAL4"/>
    <property type="match status" value="1"/>
</dbReference>
<dbReference type="Proteomes" id="UP001302126">
    <property type="component" value="Unassembled WGS sequence"/>
</dbReference>
<keyword evidence="1" id="KW-0539">Nucleus</keyword>
<organism evidence="3 4">
    <name type="scientific">Podospora australis</name>
    <dbReference type="NCBI Taxonomy" id="1536484"/>
    <lineage>
        <taxon>Eukaryota</taxon>
        <taxon>Fungi</taxon>
        <taxon>Dikarya</taxon>
        <taxon>Ascomycota</taxon>
        <taxon>Pezizomycotina</taxon>
        <taxon>Sordariomycetes</taxon>
        <taxon>Sordariomycetidae</taxon>
        <taxon>Sordariales</taxon>
        <taxon>Podosporaceae</taxon>
        <taxon>Podospora</taxon>
    </lineage>
</organism>
<dbReference type="GO" id="GO:0001228">
    <property type="term" value="F:DNA-binding transcription activator activity, RNA polymerase II-specific"/>
    <property type="evidence" value="ECO:0007669"/>
    <property type="project" value="TreeGrafter"/>
</dbReference>
<keyword evidence="4" id="KW-1185">Reference proteome</keyword>
<dbReference type="SUPFAM" id="SSF55729">
    <property type="entry name" value="Acyl-CoA N-acyltransferases (Nat)"/>
    <property type="match status" value="1"/>
</dbReference>
<dbReference type="GO" id="GO:0008270">
    <property type="term" value="F:zinc ion binding"/>
    <property type="evidence" value="ECO:0007669"/>
    <property type="project" value="InterPro"/>
</dbReference>
<evidence type="ECO:0000259" key="2">
    <source>
        <dbReference type="PROSITE" id="PS51186"/>
    </source>
</evidence>
<evidence type="ECO:0000313" key="4">
    <source>
        <dbReference type="Proteomes" id="UP001302126"/>
    </source>
</evidence>
<dbReference type="InterPro" id="IPR016181">
    <property type="entry name" value="Acyl_CoA_acyltransferase"/>
</dbReference>